<keyword evidence="3" id="KW-1185">Reference proteome</keyword>
<organism evidence="2 3">
    <name type="scientific">Lagenidium giganteum</name>
    <dbReference type="NCBI Taxonomy" id="4803"/>
    <lineage>
        <taxon>Eukaryota</taxon>
        <taxon>Sar</taxon>
        <taxon>Stramenopiles</taxon>
        <taxon>Oomycota</taxon>
        <taxon>Peronosporomycetes</taxon>
        <taxon>Pythiales</taxon>
        <taxon>Pythiaceae</taxon>
    </lineage>
</organism>
<name>A0AAV2Z890_9STRA</name>
<accession>A0AAV2Z890</accession>
<dbReference type="Proteomes" id="UP001146120">
    <property type="component" value="Unassembled WGS sequence"/>
</dbReference>
<dbReference type="EMBL" id="DAKRPA010000037">
    <property type="protein sequence ID" value="DBA02005.1"/>
    <property type="molecule type" value="Genomic_DNA"/>
</dbReference>
<sequence length="74" mass="8286">MDLRSAPTARRRRRDQDLALRHMRLRHPHARQRLGPHGVSMRRVKRAAPEGGRSRGCRCSGVGVSEQGPGAPVR</sequence>
<evidence type="ECO:0000313" key="2">
    <source>
        <dbReference type="EMBL" id="DBA02005.1"/>
    </source>
</evidence>
<proteinExistence type="predicted"/>
<feature type="compositionally biased region" description="Basic residues" evidence="1">
    <location>
        <begin position="21"/>
        <end position="46"/>
    </location>
</feature>
<protein>
    <submittedName>
        <fullName evidence="2">Uncharacterized protein</fullName>
    </submittedName>
</protein>
<dbReference type="AlphaFoldDB" id="A0AAV2Z890"/>
<reference evidence="2" key="2">
    <citation type="journal article" date="2023" name="Microbiol Resour">
        <title>Decontamination and Annotation of the Draft Genome Sequence of the Oomycete Lagenidium giganteum ARSEF 373.</title>
        <authorList>
            <person name="Morgan W.R."/>
            <person name="Tartar A."/>
        </authorList>
    </citation>
    <scope>NUCLEOTIDE SEQUENCE</scope>
    <source>
        <strain evidence="2">ARSEF 373</strain>
    </source>
</reference>
<feature type="region of interest" description="Disordered" evidence="1">
    <location>
        <begin position="1"/>
        <end position="74"/>
    </location>
</feature>
<gene>
    <name evidence="2" type="ORF">N0F65_000252</name>
</gene>
<reference evidence="2" key="1">
    <citation type="submission" date="2022-11" db="EMBL/GenBank/DDBJ databases">
        <authorList>
            <person name="Morgan W.R."/>
            <person name="Tartar A."/>
        </authorList>
    </citation>
    <scope>NUCLEOTIDE SEQUENCE</scope>
    <source>
        <strain evidence="2">ARSEF 373</strain>
    </source>
</reference>
<evidence type="ECO:0000313" key="3">
    <source>
        <dbReference type="Proteomes" id="UP001146120"/>
    </source>
</evidence>
<evidence type="ECO:0000256" key="1">
    <source>
        <dbReference type="SAM" id="MobiDB-lite"/>
    </source>
</evidence>
<comment type="caution">
    <text evidence="2">The sequence shown here is derived from an EMBL/GenBank/DDBJ whole genome shotgun (WGS) entry which is preliminary data.</text>
</comment>